<keyword evidence="4" id="KW-0342">GTP-binding</keyword>
<dbReference type="NCBIfam" id="TIGR00750">
    <property type="entry name" value="lao"/>
    <property type="match status" value="1"/>
</dbReference>
<dbReference type="Gene3D" id="1.10.287.130">
    <property type="match status" value="1"/>
</dbReference>
<reference evidence="9" key="1">
    <citation type="submission" date="2025-08" db="UniProtKB">
        <authorList>
            <consortium name="Ensembl"/>
        </authorList>
    </citation>
    <scope>IDENTIFICATION</scope>
</reference>
<comment type="similarity">
    <text evidence="1">Belongs to the SIMIBI class G3E GTPase family. ArgK/MeaB subfamily.</text>
</comment>
<evidence type="ECO:0000256" key="5">
    <source>
        <dbReference type="ARBA" id="ARBA00048548"/>
    </source>
</evidence>
<evidence type="ECO:0000256" key="6">
    <source>
        <dbReference type="ARBA" id="ARBA00056794"/>
    </source>
</evidence>
<proteinExistence type="inferred from homology"/>
<dbReference type="Pfam" id="PF03308">
    <property type="entry name" value="MeaB"/>
    <property type="match status" value="1"/>
</dbReference>
<keyword evidence="3" id="KW-0378">Hydrolase</keyword>
<dbReference type="GO" id="GO:0003924">
    <property type="term" value="F:GTPase activity"/>
    <property type="evidence" value="ECO:0007669"/>
    <property type="project" value="InterPro"/>
</dbReference>
<organism evidence="9 10">
    <name type="scientific">Eptatretus burgeri</name>
    <name type="common">Inshore hagfish</name>
    <dbReference type="NCBI Taxonomy" id="7764"/>
    <lineage>
        <taxon>Eukaryota</taxon>
        <taxon>Metazoa</taxon>
        <taxon>Chordata</taxon>
        <taxon>Craniata</taxon>
        <taxon>Vertebrata</taxon>
        <taxon>Cyclostomata</taxon>
        <taxon>Myxini</taxon>
        <taxon>Myxiniformes</taxon>
        <taxon>Myxinidae</taxon>
        <taxon>Eptatretinae</taxon>
        <taxon>Eptatretus</taxon>
    </lineage>
</organism>
<dbReference type="PANTHER" id="PTHR23408">
    <property type="entry name" value="METHYLMALONYL-COA MUTASE"/>
    <property type="match status" value="1"/>
</dbReference>
<evidence type="ECO:0000256" key="7">
    <source>
        <dbReference type="ARBA" id="ARBA00062796"/>
    </source>
</evidence>
<evidence type="ECO:0000313" key="10">
    <source>
        <dbReference type="Proteomes" id="UP000694388"/>
    </source>
</evidence>
<dbReference type="NCBIfam" id="NF006958">
    <property type="entry name" value="PRK09435.1"/>
    <property type="match status" value="1"/>
</dbReference>
<evidence type="ECO:0000256" key="1">
    <source>
        <dbReference type="ARBA" id="ARBA00009625"/>
    </source>
</evidence>
<evidence type="ECO:0000256" key="8">
    <source>
        <dbReference type="SAM" id="MobiDB-lite"/>
    </source>
</evidence>
<dbReference type="GeneTree" id="ENSGT00390000009908"/>
<dbReference type="InterPro" id="IPR005129">
    <property type="entry name" value="GTPase_ArgK"/>
</dbReference>
<keyword evidence="2" id="KW-0547">Nucleotide-binding</keyword>
<comment type="function">
    <text evidence="6">GTPase, binds and hydrolyzes GTP. Involved in intracellular vitamin B12 metabolism, mediates the transport of cobalamin (Cbl) into mitochondria for the final steps of adenosylcobalamin (AdoCbl) synthesis. Functions as a G-protein chaperone that assists AdoCbl cofactor delivery from MMAB to the methylmalonyl-CoA mutase (MMUT). Plays a dual role as both a protectase and a reactivase for MMUT. Protects MMUT from progressive inactivation by oxidation by decreasing the rate of the formation of the oxidized inactive cofactor hydroxocobalamin (OH2Cbl). Additionally acts a reactivase by promoting the replacement of OH2Cbl by the active cofactor AdoCbl, restoring the activity of MMUT in the presence and hydrolysis of GTP.</text>
</comment>
<comment type="catalytic activity">
    <reaction evidence="5">
        <text>GTP + H2O = GDP + phosphate + H(+)</text>
        <dbReference type="Rhea" id="RHEA:19669"/>
        <dbReference type="ChEBI" id="CHEBI:15377"/>
        <dbReference type="ChEBI" id="CHEBI:15378"/>
        <dbReference type="ChEBI" id="CHEBI:37565"/>
        <dbReference type="ChEBI" id="CHEBI:43474"/>
        <dbReference type="ChEBI" id="CHEBI:58189"/>
    </reaction>
</comment>
<evidence type="ECO:0000313" key="9">
    <source>
        <dbReference type="Ensembl" id="ENSEBUP00000017339.1"/>
    </source>
</evidence>
<sequence>MRSMRAGLVLHGRLLVTGRSLGLSPTRPCRSTASDSSACELKSKLGPTGAPSSDGARSQPVQEPVLSHQEEMMVRRLAEGLLAQNRASLARAITLLESRLPRSRLVSAALFDRLLAAQTHGASSESFRVGLSGPPGVGKSSFIEVLGKALTDRGHRVAVLAVDPSSHTSGGSLMGDKTRMPELTRDLRAYIRPSPTGGMLGGVARSTRDTIVLCEAAGFNIVLVETVGVGQSEFAVADMVDIFVLLIPPAGGDELQGIKRGIVELADLIVVTKADGELIVPARQVQAEYTSALKFLRPRWSKWKPKVLSVSAQNGEGMAQLWEKMEDFCRLARVSGELTVRRRNQCVSWMWGLVREGAAEMLLNYPAVRRRAKELEQRVAKGDLPPGVAADTLLEAFIGATCREFPLMEQHVEKPDESTSER</sequence>
<dbReference type="GO" id="GO:0005525">
    <property type="term" value="F:GTP binding"/>
    <property type="evidence" value="ECO:0007669"/>
    <property type="project" value="UniProtKB-KW"/>
</dbReference>
<dbReference type="GO" id="GO:0005737">
    <property type="term" value="C:cytoplasm"/>
    <property type="evidence" value="ECO:0007669"/>
    <property type="project" value="TreeGrafter"/>
</dbReference>
<accession>A0A8C4QP79</accession>
<dbReference type="SUPFAM" id="SSF52540">
    <property type="entry name" value="P-loop containing nucleoside triphosphate hydrolases"/>
    <property type="match status" value="1"/>
</dbReference>
<dbReference type="Gene3D" id="1.20.5.170">
    <property type="match status" value="1"/>
</dbReference>
<protein>
    <submittedName>
        <fullName evidence="9">Metabolism of cobalamin associated A</fullName>
    </submittedName>
</protein>
<evidence type="ECO:0000256" key="2">
    <source>
        <dbReference type="ARBA" id="ARBA00022741"/>
    </source>
</evidence>
<reference evidence="9" key="2">
    <citation type="submission" date="2025-09" db="UniProtKB">
        <authorList>
            <consortium name="Ensembl"/>
        </authorList>
    </citation>
    <scope>IDENTIFICATION</scope>
</reference>
<keyword evidence="10" id="KW-1185">Reference proteome</keyword>
<dbReference type="InterPro" id="IPR027417">
    <property type="entry name" value="P-loop_NTPase"/>
</dbReference>
<evidence type="ECO:0000256" key="3">
    <source>
        <dbReference type="ARBA" id="ARBA00022801"/>
    </source>
</evidence>
<dbReference type="PANTHER" id="PTHR23408:SF3">
    <property type="entry name" value="METHYLMALONIC ACIDURIA TYPE A PROTEIN, MITOCHONDRIAL"/>
    <property type="match status" value="1"/>
</dbReference>
<dbReference type="Proteomes" id="UP000694388">
    <property type="component" value="Unplaced"/>
</dbReference>
<dbReference type="Gene3D" id="3.40.50.300">
    <property type="entry name" value="P-loop containing nucleotide triphosphate hydrolases"/>
    <property type="match status" value="1"/>
</dbReference>
<evidence type="ECO:0000256" key="4">
    <source>
        <dbReference type="ARBA" id="ARBA00023134"/>
    </source>
</evidence>
<dbReference type="Ensembl" id="ENSEBUT00000017915.1">
    <property type="protein sequence ID" value="ENSEBUP00000017339.1"/>
    <property type="gene ID" value="ENSEBUG00000010821.1"/>
</dbReference>
<name>A0A8C4QP79_EPTBU</name>
<feature type="region of interest" description="Disordered" evidence="8">
    <location>
        <begin position="21"/>
        <end position="65"/>
    </location>
</feature>
<comment type="subunit">
    <text evidence="7">Homodimer. Interacts with MMUT (the apoenzyme form); the interaction is GTP dependent.</text>
</comment>
<dbReference type="FunFam" id="3.40.50.300:FF:000647">
    <property type="entry name" value="Methylmalonic aciduria type A homolog, mitochondrial"/>
    <property type="match status" value="1"/>
</dbReference>
<dbReference type="AlphaFoldDB" id="A0A8C4QP79"/>
<dbReference type="CDD" id="cd03114">
    <property type="entry name" value="MMAA-like"/>
    <property type="match status" value="1"/>
</dbReference>